<organism evidence="2 3">
    <name type="scientific">Tanacetum coccineum</name>
    <dbReference type="NCBI Taxonomy" id="301880"/>
    <lineage>
        <taxon>Eukaryota</taxon>
        <taxon>Viridiplantae</taxon>
        <taxon>Streptophyta</taxon>
        <taxon>Embryophyta</taxon>
        <taxon>Tracheophyta</taxon>
        <taxon>Spermatophyta</taxon>
        <taxon>Magnoliopsida</taxon>
        <taxon>eudicotyledons</taxon>
        <taxon>Gunneridae</taxon>
        <taxon>Pentapetalae</taxon>
        <taxon>asterids</taxon>
        <taxon>campanulids</taxon>
        <taxon>Asterales</taxon>
        <taxon>Asteraceae</taxon>
        <taxon>Asteroideae</taxon>
        <taxon>Anthemideae</taxon>
        <taxon>Anthemidinae</taxon>
        <taxon>Tanacetum</taxon>
    </lineage>
</organism>
<sequence>MPTESSAHAESSSMDAELNLTDSETESDEEASKINARNQEEGQAGPNPGVQDEGQAGPNPGVQDEGQARPNPGIAAESQLQSSHVVHAGPNLKHMDLGTSDASTQQKPEQMDEEFTTTAYPNVQENLKLLTKDQEEEPGKTNAEADVQSMVSVPIHQDTSLVLLMTTPIIDLTTMQSDSPLPTSTTTTLIIITTSLLPPPQPQQSTTDSILVSRIDWAMQAPLRVRFRDLPTVDMKEIRQQRMFEDDSYNAHTIHNDLYEALQNPPTPPLLGGFSMPGTSGASGSSQLPPPPPPPSTGTSGSAQQQGNKAPQSPMIPFQSSRYNSIMMMKTLVDLLIQIKSCLREKTSYVCEQTMPLPLAKKLWHPTVNSLLARVAYEDVNAFYQMFRSPLVTVSGVSIDAQDQVDWANLEGDQYTQLNLTKSGWDSIGYKFKHDYTIIESPRVVVFSVNNNERKFMRFNEIYKFSDSTLMRILEALAYRVKEFKIKRLNLGTSSDDPTRARGIYPWII</sequence>
<evidence type="ECO:0000313" key="3">
    <source>
        <dbReference type="Proteomes" id="UP001151760"/>
    </source>
</evidence>
<proteinExistence type="predicted"/>
<reference evidence="2" key="2">
    <citation type="submission" date="2022-01" db="EMBL/GenBank/DDBJ databases">
        <authorList>
            <person name="Yamashiro T."/>
            <person name="Shiraishi A."/>
            <person name="Satake H."/>
            <person name="Nakayama K."/>
        </authorList>
    </citation>
    <scope>NUCLEOTIDE SEQUENCE</scope>
</reference>
<feature type="compositionally biased region" description="Polar residues" evidence="1">
    <location>
        <begin position="1"/>
        <end position="14"/>
    </location>
</feature>
<protein>
    <submittedName>
        <fullName evidence="2">Uncharacterized protein</fullName>
    </submittedName>
</protein>
<accession>A0ABQ4ZH57</accession>
<reference evidence="2" key="1">
    <citation type="journal article" date="2022" name="Int. J. Mol. Sci.">
        <title>Draft Genome of Tanacetum Coccineum: Genomic Comparison of Closely Related Tanacetum-Family Plants.</title>
        <authorList>
            <person name="Yamashiro T."/>
            <person name="Shiraishi A."/>
            <person name="Nakayama K."/>
            <person name="Satake H."/>
        </authorList>
    </citation>
    <scope>NUCLEOTIDE SEQUENCE</scope>
</reference>
<dbReference type="EMBL" id="BQNB010011263">
    <property type="protein sequence ID" value="GJS88302.1"/>
    <property type="molecule type" value="Genomic_DNA"/>
</dbReference>
<gene>
    <name evidence="2" type="ORF">Tco_0770938</name>
</gene>
<feature type="region of interest" description="Disordered" evidence="1">
    <location>
        <begin position="260"/>
        <end position="316"/>
    </location>
</feature>
<feature type="region of interest" description="Disordered" evidence="1">
    <location>
        <begin position="1"/>
        <end position="81"/>
    </location>
</feature>
<keyword evidence="3" id="KW-1185">Reference proteome</keyword>
<evidence type="ECO:0000313" key="2">
    <source>
        <dbReference type="EMBL" id="GJS88302.1"/>
    </source>
</evidence>
<comment type="caution">
    <text evidence="2">The sequence shown here is derived from an EMBL/GenBank/DDBJ whole genome shotgun (WGS) entry which is preliminary data.</text>
</comment>
<dbReference type="Proteomes" id="UP001151760">
    <property type="component" value="Unassembled WGS sequence"/>
</dbReference>
<name>A0ABQ4ZH57_9ASTR</name>
<evidence type="ECO:0000256" key="1">
    <source>
        <dbReference type="SAM" id="MobiDB-lite"/>
    </source>
</evidence>